<dbReference type="EMBL" id="JALKFT010000067">
    <property type="protein sequence ID" value="MCK9879075.1"/>
    <property type="molecule type" value="Genomic_DNA"/>
</dbReference>
<organism evidence="2 3">
    <name type="scientific">Frankia umida</name>
    <dbReference type="NCBI Taxonomy" id="573489"/>
    <lineage>
        <taxon>Bacteria</taxon>
        <taxon>Bacillati</taxon>
        <taxon>Actinomycetota</taxon>
        <taxon>Actinomycetes</taxon>
        <taxon>Frankiales</taxon>
        <taxon>Frankiaceae</taxon>
        <taxon>Frankia</taxon>
    </lineage>
</organism>
<name>A0ABT0K5J2_9ACTN</name>
<dbReference type="Proteomes" id="UP001201873">
    <property type="component" value="Unassembled WGS sequence"/>
</dbReference>
<dbReference type="RefSeq" id="WP_248827122.1">
    <property type="nucleotide sequence ID" value="NZ_JALKFT010000067.1"/>
</dbReference>
<keyword evidence="3" id="KW-1185">Reference proteome</keyword>
<evidence type="ECO:0000313" key="3">
    <source>
        <dbReference type="Proteomes" id="UP001201873"/>
    </source>
</evidence>
<comment type="caution">
    <text evidence="2">The sequence shown here is derived from an EMBL/GenBank/DDBJ whole genome shotgun (WGS) entry which is preliminary data.</text>
</comment>
<protein>
    <submittedName>
        <fullName evidence="2">Uncharacterized protein</fullName>
    </submittedName>
</protein>
<reference evidence="2 3" key="1">
    <citation type="submission" date="2022-04" db="EMBL/GenBank/DDBJ databases">
        <title>Genome diversity in the genus Frankia.</title>
        <authorList>
            <person name="Carlos-Shanley C."/>
            <person name="Hahn D."/>
        </authorList>
    </citation>
    <scope>NUCLEOTIDE SEQUENCE [LARGE SCALE GENOMIC DNA]</scope>
    <source>
        <strain evidence="2 3">Ag45/Mut15</strain>
    </source>
</reference>
<evidence type="ECO:0000313" key="2">
    <source>
        <dbReference type="EMBL" id="MCK9879075.1"/>
    </source>
</evidence>
<accession>A0ABT0K5J2</accession>
<sequence>MDQTLAFLAASAATPDARLVPSRLVDIGWHTFLLYTRGYTNFCHQIAGRYIHHIPSGPTGEAADTAAERMRTLAAITAAGYTLDADLWPLAVEGRHGECSDEGNCSASGKDGNENEETRIPRP</sequence>
<feature type="compositionally biased region" description="Basic and acidic residues" evidence="1">
    <location>
        <begin position="111"/>
        <end position="123"/>
    </location>
</feature>
<evidence type="ECO:0000256" key="1">
    <source>
        <dbReference type="SAM" id="MobiDB-lite"/>
    </source>
</evidence>
<feature type="region of interest" description="Disordered" evidence="1">
    <location>
        <begin position="96"/>
        <end position="123"/>
    </location>
</feature>
<gene>
    <name evidence="2" type="ORF">MXD59_25510</name>
</gene>
<proteinExistence type="predicted"/>